<dbReference type="RefSeq" id="WP_250828989.1">
    <property type="nucleotide sequence ID" value="NZ_JAMOIL010000053.1"/>
</dbReference>
<proteinExistence type="predicted"/>
<name>A0A9X2DC09_9ACTN</name>
<comment type="caution">
    <text evidence="1">The sequence shown here is derived from an EMBL/GenBank/DDBJ whole genome shotgun (WGS) entry which is preliminary data.</text>
</comment>
<evidence type="ECO:0000313" key="1">
    <source>
        <dbReference type="EMBL" id="MCM0622834.1"/>
    </source>
</evidence>
<gene>
    <name evidence="1" type="ORF">M8330_21325</name>
</gene>
<accession>A0A9X2DC09</accession>
<dbReference type="AlphaFoldDB" id="A0A9X2DC09"/>
<dbReference type="Proteomes" id="UP001139485">
    <property type="component" value="Unassembled WGS sequence"/>
</dbReference>
<protein>
    <submittedName>
        <fullName evidence="1">Uncharacterized protein</fullName>
    </submittedName>
</protein>
<evidence type="ECO:0000313" key="2">
    <source>
        <dbReference type="Proteomes" id="UP001139485"/>
    </source>
</evidence>
<organism evidence="1 2">
    <name type="scientific">Nocardioides bruguierae</name>
    <dbReference type="NCBI Taxonomy" id="2945102"/>
    <lineage>
        <taxon>Bacteria</taxon>
        <taxon>Bacillati</taxon>
        <taxon>Actinomycetota</taxon>
        <taxon>Actinomycetes</taxon>
        <taxon>Propionibacteriales</taxon>
        <taxon>Nocardioidaceae</taxon>
        <taxon>Nocardioides</taxon>
    </lineage>
</organism>
<reference evidence="1" key="1">
    <citation type="submission" date="2022-05" db="EMBL/GenBank/DDBJ databases">
        <authorList>
            <person name="Tuo L."/>
        </authorList>
    </citation>
    <scope>NUCLEOTIDE SEQUENCE</scope>
    <source>
        <strain evidence="1">BSK12Z-4</strain>
    </source>
</reference>
<keyword evidence="2" id="KW-1185">Reference proteome</keyword>
<sequence>MTRTLYIDGYPLDLIGPAGPARVLTRWGDGGCGTYEITWDMALPYGTRSHRLHRSALVEIRDAGVTVESGILTEPDWKTGSFTAKGLARAAEDYKAMGELGGELVPTTSANGAINKAIARGLPWTLDITVKTGAYGEVVYNDSVNQLDALLDAVADEAGKRWGVHPDGRVLFEADPTTADLRVGPGVVDYGTTDDEWASSILIRYYDSGSSQLETAIVDDDDAIADWGRVELDVDATQLGSITAPTATAIANGILAKGRARLTWSGAIEVAYGEITTLGLQPVDLSSIRAGMVLRAPVPLDDARRLNGRLTRDLVIGRTDYTEGSQSISLSPVDADNRSLADIVEDTLTRAANSRLRFRK</sequence>
<dbReference type="EMBL" id="JAMOIL010000053">
    <property type="protein sequence ID" value="MCM0622834.1"/>
    <property type="molecule type" value="Genomic_DNA"/>
</dbReference>